<dbReference type="EMBL" id="QNRF01000013">
    <property type="protein sequence ID" value="RBO79562.1"/>
    <property type="molecule type" value="Genomic_DNA"/>
</dbReference>
<evidence type="ECO:0000313" key="3">
    <source>
        <dbReference type="EMBL" id="RBO79562.1"/>
    </source>
</evidence>
<sequence>MHLLAAKPGGFVDDEGIVDLGQSPAELVILAAADSVLGALGAALDHLGDQSGLPSVRLANWMQLVKPAAYDLYEHKVLENAKVVVVSLLGGEHYWPYGFQQLQVWRQAKPGRVLIMVPGDDAEDPALSQASNVEYEDNHRIWRYLRESGLNNSLSCLRFISARFFDKKIHWAEPSALPNAVIYHQGNVASYVEWQADCQREAASRPVVLLVFYRSLLQSGNTQVFDDLIDVLKAQGLQPLTLAVNSLKDDVAIQLIDTLIEKSQAKVILNTTGFAANRAASPDLSSNPSDFQSPFNADIPVLQLILSASTEEDWQAQTQGLRSRDVAMQIVLPEMDGRVITRAISFKALSHYHQAAQIDLVRYQLHTERAKFVAQLAHRYVMLSTKVNADKRIAFVLANYPTKDGRIGNGVGLDTPASTVNLLHALKDQGYPIDDVPDNGNALIEALLGAVTNNPNTLHERGCWQSLALEDYLEHFYQLPLACQQAVWDRWGPPENDHKCRLQNGQYRLMLAGIRLGDTFVGIQPARGFNLDLAANYHDPDLIPPHSYLAFYFWLRHVYQVDAFVHVGKHGNLEWLPGKGTALSEQCWPDIALGAMPHFYPFIVNDPGEGAQAKRRTQAVIIDHLMPPMTRAETYGEMAELENLVDEYYQAMGMDIRRETWLREKILEKVTQTHLLEELTSIDAEDEESVLEGLDAYLCEIKEAQIRHGLHRLGELPEHSKLADTLVALLRLPRGNQDDSRGLLHALVADLVLTVDDFDPMQATRSIWMGEKPQQLQAISSSDWRTYADTKERLELLAVDLVKQYLLGPENVEALMSSLPLTAKLLKHAKQQLLKALHESAKQEIHALLTGLSGGFIAPGPSGAPTRGRLDTLPTGRNFFSVDNRSIPSPAAWAIGQKSAEALIQRHLQEHGDYPSELGLSVWGTATMRTGGDDIAQAFALMGVRPIWAPGSNRVMDFEVLSCMQLGRPRVDVTLRVSGFFRDAFANVMRLYDAAVQVIANFEEPGTGNVIRRHIAEREAALLADGMDPESAKRQASYRVFGSKPGAYGAGLQGLIDERCWDERSDLAEAYVNWGGYAYDGDKHDGVEAKGAFIERLSRLEAVVQNQDNREHDILDSDDYYQFQGGMTNAVTQFRGQAPSVYHNDHSNPSSPKIRTLKEELNRVVRSRVLNPKWIQAMQEHGYKGAFEMTATVDYLFAYDATTDLVADYQYEQVTQQLLLDPDNQAFMRDNNPHALEEMAERLLEAIQRGMWQDDNGCEAEIQSLLLDLDQQQEQKR</sequence>
<dbReference type="OrthoDB" id="9757976at2"/>
<evidence type="ECO:0000256" key="1">
    <source>
        <dbReference type="NCBIfam" id="TIGR02257"/>
    </source>
</evidence>
<dbReference type="NCBIfam" id="TIGR02257">
    <property type="entry name" value="cobalto_cobN"/>
    <property type="match status" value="1"/>
</dbReference>
<evidence type="ECO:0000313" key="4">
    <source>
        <dbReference type="Proteomes" id="UP000252086"/>
    </source>
</evidence>
<feature type="domain" description="CobN/magnesium chelatase" evidence="2">
    <location>
        <begin position="142"/>
        <end position="1256"/>
    </location>
</feature>
<organism evidence="3 4">
    <name type="scientific">Marinomonas aquiplantarum</name>
    <dbReference type="NCBI Taxonomy" id="491951"/>
    <lineage>
        <taxon>Bacteria</taxon>
        <taxon>Pseudomonadati</taxon>
        <taxon>Pseudomonadota</taxon>
        <taxon>Gammaproteobacteria</taxon>
        <taxon>Oceanospirillales</taxon>
        <taxon>Oceanospirillaceae</taxon>
        <taxon>Marinomonas</taxon>
    </lineage>
</organism>
<dbReference type="PANTHER" id="PTHR44119:SF4">
    <property type="entry name" value="AEROBIC COBALTOCHELATASE SUBUNIT COBN"/>
    <property type="match status" value="1"/>
</dbReference>
<keyword evidence="4" id="KW-1185">Reference proteome</keyword>
<dbReference type="GO" id="GO:0009236">
    <property type="term" value="P:cobalamin biosynthetic process"/>
    <property type="evidence" value="ECO:0007669"/>
    <property type="project" value="UniProtKB-UniRule"/>
</dbReference>
<proteinExistence type="predicted"/>
<dbReference type="AlphaFoldDB" id="A0A366CV68"/>
<reference evidence="3 4" key="1">
    <citation type="submission" date="2018-06" db="EMBL/GenBank/DDBJ databases">
        <title>Genomic Encyclopedia of Type Strains, Phase III (KMG-III): the genomes of soil and plant-associated and newly described type strains.</title>
        <authorList>
            <person name="Whitman W."/>
        </authorList>
    </citation>
    <scope>NUCLEOTIDE SEQUENCE [LARGE SCALE GENOMIC DNA]</scope>
    <source>
        <strain evidence="3 4">CECT 7732</strain>
    </source>
</reference>
<evidence type="ECO:0000259" key="2">
    <source>
        <dbReference type="Pfam" id="PF02514"/>
    </source>
</evidence>
<gene>
    <name evidence="3" type="ORF">DFP76_11315</name>
</gene>
<name>A0A366CV68_9GAMM</name>
<dbReference type="Proteomes" id="UP000252086">
    <property type="component" value="Unassembled WGS sequence"/>
</dbReference>
<dbReference type="InterPro" id="IPR011953">
    <property type="entry name" value="Cobalto_CobN"/>
</dbReference>
<protein>
    <recommendedName>
        <fullName evidence="1">Cobaltochelatase subunit CobN</fullName>
        <ecNumber evidence="1">6.6.1.2</ecNumber>
    </recommendedName>
</protein>
<dbReference type="CDD" id="cd10150">
    <property type="entry name" value="CobN_like"/>
    <property type="match status" value="1"/>
</dbReference>
<dbReference type="Pfam" id="PF02514">
    <property type="entry name" value="CobN-Mg_chel"/>
    <property type="match status" value="1"/>
</dbReference>
<dbReference type="InterPro" id="IPR003672">
    <property type="entry name" value="CobN/Mg_chltase"/>
</dbReference>
<comment type="caution">
    <text evidence="3">The sequence shown here is derived from an EMBL/GenBank/DDBJ whole genome shotgun (WGS) entry which is preliminary data.</text>
</comment>
<dbReference type="RefSeq" id="WP_113875682.1">
    <property type="nucleotide sequence ID" value="NZ_QNRF01000013.1"/>
</dbReference>
<dbReference type="PANTHER" id="PTHR44119">
    <property type="entry name" value="MAGNESIUM-CHELATASE SUBUNIT CHLH, CHLOROPLASTIC"/>
    <property type="match status" value="1"/>
</dbReference>
<dbReference type="EC" id="6.6.1.2" evidence="1"/>
<accession>A0A366CV68</accession>
<dbReference type="GO" id="GO:0051116">
    <property type="term" value="F:cobaltochelatase activity"/>
    <property type="evidence" value="ECO:0007669"/>
    <property type="project" value="UniProtKB-UniRule"/>
</dbReference>